<gene>
    <name evidence="6" type="ORF">GCM10011575_13290</name>
</gene>
<accession>A0A917S5M1</accession>
<evidence type="ECO:0000256" key="2">
    <source>
        <dbReference type="ARBA" id="ARBA00022723"/>
    </source>
</evidence>
<dbReference type="PROSITE" id="PS51747">
    <property type="entry name" value="CYT_DCMP_DEAMINASES_2"/>
    <property type="match status" value="1"/>
</dbReference>
<dbReference type="PROSITE" id="PS00903">
    <property type="entry name" value="CYT_DCMP_DEAMINASES_1"/>
    <property type="match status" value="1"/>
</dbReference>
<dbReference type="InterPro" id="IPR016192">
    <property type="entry name" value="APOBEC/CMP_deaminase_Zn-bd"/>
</dbReference>
<dbReference type="GO" id="GO:0005829">
    <property type="term" value="C:cytosol"/>
    <property type="evidence" value="ECO:0007669"/>
    <property type="project" value="TreeGrafter"/>
</dbReference>
<dbReference type="SUPFAM" id="SSF53927">
    <property type="entry name" value="Cytidine deaminase-like"/>
    <property type="match status" value="1"/>
</dbReference>
<keyword evidence="4" id="KW-0862">Zinc</keyword>
<dbReference type="InterPro" id="IPR002125">
    <property type="entry name" value="CMP_dCMP_dom"/>
</dbReference>
<dbReference type="InterPro" id="IPR050202">
    <property type="entry name" value="Cyt/Deoxycyt_deaminase"/>
</dbReference>
<reference evidence="6" key="2">
    <citation type="submission" date="2020-09" db="EMBL/GenBank/DDBJ databases">
        <authorList>
            <person name="Sun Q."/>
            <person name="Zhou Y."/>
        </authorList>
    </citation>
    <scope>NUCLEOTIDE SEQUENCE</scope>
    <source>
        <strain evidence="6">CGMCC 4.7306</strain>
    </source>
</reference>
<reference evidence="6" key="1">
    <citation type="journal article" date="2014" name="Int. J. Syst. Evol. Microbiol.">
        <title>Complete genome sequence of Corynebacterium casei LMG S-19264T (=DSM 44701T), isolated from a smear-ripened cheese.</title>
        <authorList>
            <consortium name="US DOE Joint Genome Institute (JGI-PGF)"/>
            <person name="Walter F."/>
            <person name="Albersmeier A."/>
            <person name="Kalinowski J."/>
            <person name="Ruckert C."/>
        </authorList>
    </citation>
    <scope>NUCLEOTIDE SEQUENCE</scope>
    <source>
        <strain evidence="6">CGMCC 4.7306</strain>
    </source>
</reference>
<evidence type="ECO:0000313" key="6">
    <source>
        <dbReference type="EMBL" id="GGL56213.1"/>
    </source>
</evidence>
<dbReference type="InterPro" id="IPR016193">
    <property type="entry name" value="Cytidine_deaminase-like"/>
</dbReference>
<dbReference type="Pfam" id="PF00383">
    <property type="entry name" value="dCMP_cyt_deam_1"/>
    <property type="match status" value="1"/>
</dbReference>
<dbReference type="Gene3D" id="3.40.140.10">
    <property type="entry name" value="Cytidine Deaminase, domain 2"/>
    <property type="match status" value="1"/>
</dbReference>
<dbReference type="Proteomes" id="UP000613840">
    <property type="component" value="Unassembled WGS sequence"/>
</dbReference>
<comment type="similarity">
    <text evidence="1">Belongs to the cytidine and deoxycytidylate deaminase family.</text>
</comment>
<dbReference type="EMBL" id="BMMZ01000002">
    <property type="protein sequence ID" value="GGL56213.1"/>
    <property type="molecule type" value="Genomic_DNA"/>
</dbReference>
<dbReference type="GO" id="GO:0055086">
    <property type="term" value="P:nucleobase-containing small molecule metabolic process"/>
    <property type="evidence" value="ECO:0007669"/>
    <property type="project" value="UniProtKB-ARBA"/>
</dbReference>
<sequence length="144" mass="15180">MSSTEVLPSARVLDAEDFDLIRAAEQVIDGATDSGPGEPGVHTVGCAIRSSDGSIQTAVNLYHFTGGPCAEIVALASARAEGIRSLARIVAVRRFGRGVIGPCGRCRQVLADYHPGIRVVVPAKDQLISVVVEDLLPLAFSREE</sequence>
<comment type="caution">
    <text evidence="6">The sequence shown here is derived from an EMBL/GenBank/DDBJ whole genome shotgun (WGS) entry which is preliminary data.</text>
</comment>
<keyword evidence="7" id="KW-1185">Reference proteome</keyword>
<evidence type="ECO:0000256" key="4">
    <source>
        <dbReference type="ARBA" id="ARBA00022833"/>
    </source>
</evidence>
<dbReference type="GO" id="GO:0008270">
    <property type="term" value="F:zinc ion binding"/>
    <property type="evidence" value="ECO:0007669"/>
    <property type="project" value="InterPro"/>
</dbReference>
<organism evidence="6 7">
    <name type="scientific">Microlunatus endophyticus</name>
    <dbReference type="NCBI Taxonomy" id="1716077"/>
    <lineage>
        <taxon>Bacteria</taxon>
        <taxon>Bacillati</taxon>
        <taxon>Actinomycetota</taxon>
        <taxon>Actinomycetes</taxon>
        <taxon>Propionibacteriales</taxon>
        <taxon>Propionibacteriaceae</taxon>
        <taxon>Microlunatus</taxon>
    </lineage>
</organism>
<dbReference type="CDD" id="cd01283">
    <property type="entry name" value="cytidine_deaminase"/>
    <property type="match status" value="1"/>
</dbReference>
<name>A0A917S5M1_9ACTN</name>
<dbReference type="GO" id="GO:0072527">
    <property type="term" value="P:pyrimidine-containing compound metabolic process"/>
    <property type="evidence" value="ECO:0007669"/>
    <property type="project" value="UniProtKB-ARBA"/>
</dbReference>
<dbReference type="GO" id="GO:0042802">
    <property type="term" value="F:identical protein binding"/>
    <property type="evidence" value="ECO:0007669"/>
    <property type="project" value="UniProtKB-ARBA"/>
</dbReference>
<proteinExistence type="inferred from homology"/>
<keyword evidence="2" id="KW-0479">Metal-binding</keyword>
<feature type="domain" description="CMP/dCMP-type deaminase" evidence="5">
    <location>
        <begin position="15"/>
        <end position="143"/>
    </location>
</feature>
<keyword evidence="3" id="KW-0378">Hydrolase</keyword>
<dbReference type="GO" id="GO:0004126">
    <property type="term" value="F:cytidine deaminase activity"/>
    <property type="evidence" value="ECO:0007669"/>
    <property type="project" value="UniProtKB-ARBA"/>
</dbReference>
<dbReference type="PANTHER" id="PTHR11644:SF2">
    <property type="entry name" value="CYTIDINE DEAMINASE"/>
    <property type="match status" value="1"/>
</dbReference>
<dbReference type="AlphaFoldDB" id="A0A917S5M1"/>
<evidence type="ECO:0000313" key="7">
    <source>
        <dbReference type="Proteomes" id="UP000613840"/>
    </source>
</evidence>
<protein>
    <submittedName>
        <fullName evidence="6">Cytidine deaminase</fullName>
    </submittedName>
</protein>
<dbReference type="PANTHER" id="PTHR11644">
    <property type="entry name" value="CYTIDINE DEAMINASE"/>
    <property type="match status" value="1"/>
</dbReference>
<evidence type="ECO:0000259" key="5">
    <source>
        <dbReference type="PROSITE" id="PS51747"/>
    </source>
</evidence>
<evidence type="ECO:0000256" key="3">
    <source>
        <dbReference type="ARBA" id="ARBA00022801"/>
    </source>
</evidence>
<evidence type="ECO:0000256" key="1">
    <source>
        <dbReference type="ARBA" id="ARBA00006576"/>
    </source>
</evidence>